<name>A0A8S5MKK0_9CAUD</name>
<proteinExistence type="predicted"/>
<accession>A0A8S5MKK0</accession>
<organism evidence="1">
    <name type="scientific">Siphoviridae sp. ctrpg19</name>
    <dbReference type="NCBI Taxonomy" id="2826481"/>
    <lineage>
        <taxon>Viruses</taxon>
        <taxon>Duplodnaviria</taxon>
        <taxon>Heunggongvirae</taxon>
        <taxon>Uroviricota</taxon>
        <taxon>Caudoviricetes</taxon>
    </lineage>
</organism>
<protein>
    <submittedName>
        <fullName evidence="1">Uncharacterized protein</fullName>
    </submittedName>
</protein>
<dbReference type="EMBL" id="BK014923">
    <property type="protein sequence ID" value="DAD82762.1"/>
    <property type="molecule type" value="Genomic_DNA"/>
</dbReference>
<reference evidence="1" key="1">
    <citation type="journal article" date="2021" name="Proc. Natl. Acad. Sci. U.S.A.">
        <title>A Catalog of Tens of Thousands of Viruses from Human Metagenomes Reveals Hidden Associations with Chronic Diseases.</title>
        <authorList>
            <person name="Tisza M.J."/>
            <person name="Buck C.B."/>
        </authorList>
    </citation>
    <scope>NUCLEOTIDE SEQUENCE</scope>
    <source>
        <strain evidence="1">Ctrpg19</strain>
    </source>
</reference>
<evidence type="ECO:0000313" key="1">
    <source>
        <dbReference type="EMBL" id="DAD82762.1"/>
    </source>
</evidence>
<sequence>MPNDVNEAIGDYAKEHESVYDTIMKEEMDLWDKQVDAIKTRVKLEYELKK</sequence>